<reference evidence="3 4" key="1">
    <citation type="submission" date="2020-07" db="EMBL/GenBank/DDBJ databases">
        <title>Sequencing the genomes of 1000 actinobacteria strains.</title>
        <authorList>
            <person name="Klenk H.-P."/>
        </authorList>
    </citation>
    <scope>NUCLEOTIDE SEQUENCE [LARGE SCALE GENOMIC DNA]</scope>
    <source>
        <strain evidence="3 4">DSM 26474</strain>
    </source>
</reference>
<gene>
    <name evidence="3" type="ORF">BJ984_001098</name>
</gene>
<keyword evidence="4" id="KW-1185">Reference proteome</keyword>
<feature type="region of interest" description="Disordered" evidence="1">
    <location>
        <begin position="35"/>
        <end position="62"/>
    </location>
</feature>
<dbReference type="EMBL" id="JACCBM010000001">
    <property type="protein sequence ID" value="NYD69940.1"/>
    <property type="molecule type" value="Genomic_DNA"/>
</dbReference>
<feature type="transmembrane region" description="Helical" evidence="2">
    <location>
        <begin position="79"/>
        <end position="101"/>
    </location>
</feature>
<evidence type="ECO:0000256" key="1">
    <source>
        <dbReference type="SAM" id="MobiDB-lite"/>
    </source>
</evidence>
<evidence type="ECO:0000256" key="2">
    <source>
        <dbReference type="SAM" id="Phobius"/>
    </source>
</evidence>
<accession>A0A852SK25</accession>
<dbReference type="RefSeq" id="WP_179547185.1">
    <property type="nucleotide sequence ID" value="NZ_BSEW01000001.1"/>
</dbReference>
<dbReference type="Proteomes" id="UP000549913">
    <property type="component" value="Unassembled WGS sequence"/>
</dbReference>
<organism evidence="3 4">
    <name type="scientific">Herbiconiux flava</name>
    <dbReference type="NCBI Taxonomy" id="881268"/>
    <lineage>
        <taxon>Bacteria</taxon>
        <taxon>Bacillati</taxon>
        <taxon>Actinomycetota</taxon>
        <taxon>Actinomycetes</taxon>
        <taxon>Micrococcales</taxon>
        <taxon>Microbacteriaceae</taxon>
        <taxon>Herbiconiux</taxon>
    </lineage>
</organism>
<protein>
    <submittedName>
        <fullName evidence="3">Uncharacterized protein</fullName>
    </submittedName>
</protein>
<proteinExistence type="predicted"/>
<evidence type="ECO:0000313" key="4">
    <source>
        <dbReference type="Proteomes" id="UP000549913"/>
    </source>
</evidence>
<name>A0A852SK25_9MICO</name>
<evidence type="ECO:0000313" key="3">
    <source>
        <dbReference type="EMBL" id="NYD69940.1"/>
    </source>
</evidence>
<keyword evidence="2" id="KW-0812">Transmembrane</keyword>
<comment type="caution">
    <text evidence="3">The sequence shown here is derived from an EMBL/GenBank/DDBJ whole genome shotgun (WGS) entry which is preliminary data.</text>
</comment>
<sequence>MTKHTSQDRTAENDAAIEDLLWEFDVTRERADLDRATAPAPAPAPAGPTAVPRRPVAAKGGSFARPELRTRWQRFRGNLAVRILGWVLLVGGTATLVALAITQR</sequence>
<keyword evidence="2" id="KW-0472">Membrane</keyword>
<dbReference type="AlphaFoldDB" id="A0A852SK25"/>
<keyword evidence="2" id="KW-1133">Transmembrane helix</keyword>
<feature type="compositionally biased region" description="Low complexity" evidence="1">
    <location>
        <begin position="47"/>
        <end position="58"/>
    </location>
</feature>